<evidence type="ECO:0008006" key="2">
    <source>
        <dbReference type="Google" id="ProtNLM"/>
    </source>
</evidence>
<dbReference type="PANTHER" id="PTHR33202:SF7">
    <property type="entry name" value="FERRIC UPTAKE REGULATION PROTEIN"/>
    <property type="match status" value="1"/>
</dbReference>
<sequence length="155" mass="16660">MSRAKAVAKARRIESADLLRAHGLRATPAALAVLATLDASSAPLTHEAIATRLPQATPVARIDRVTLYRVLERMTRCGLLHRFQGQDRIWRFGLGAKGGLAGMFECTRCHSVAPLPGDPALPGLLAQVQHKLREQGLEGVAAELTVHGLCKGCRN</sequence>
<reference evidence="1" key="1">
    <citation type="submission" date="2016-10" db="EMBL/GenBank/DDBJ databases">
        <title>Sequence of Gallionella enrichment culture.</title>
        <authorList>
            <person name="Poehlein A."/>
            <person name="Muehling M."/>
            <person name="Daniel R."/>
        </authorList>
    </citation>
    <scope>NUCLEOTIDE SEQUENCE</scope>
</reference>
<name>A0A1J5QTU0_9ZZZZ</name>
<proteinExistence type="predicted"/>
<dbReference type="InterPro" id="IPR036390">
    <property type="entry name" value="WH_DNA-bd_sf"/>
</dbReference>
<dbReference type="GO" id="GO:1900376">
    <property type="term" value="P:regulation of secondary metabolite biosynthetic process"/>
    <property type="evidence" value="ECO:0007669"/>
    <property type="project" value="TreeGrafter"/>
</dbReference>
<dbReference type="GO" id="GO:0045892">
    <property type="term" value="P:negative regulation of DNA-templated transcription"/>
    <property type="evidence" value="ECO:0007669"/>
    <property type="project" value="TreeGrafter"/>
</dbReference>
<organism evidence="1">
    <name type="scientific">mine drainage metagenome</name>
    <dbReference type="NCBI Taxonomy" id="410659"/>
    <lineage>
        <taxon>unclassified sequences</taxon>
        <taxon>metagenomes</taxon>
        <taxon>ecological metagenomes</taxon>
    </lineage>
</organism>
<dbReference type="Pfam" id="PF01475">
    <property type="entry name" value="FUR"/>
    <property type="match status" value="1"/>
</dbReference>
<dbReference type="SUPFAM" id="SSF46785">
    <property type="entry name" value="Winged helix' DNA-binding domain"/>
    <property type="match status" value="1"/>
</dbReference>
<dbReference type="EMBL" id="MLJW01000995">
    <property type="protein sequence ID" value="OIQ80907.1"/>
    <property type="molecule type" value="Genomic_DNA"/>
</dbReference>
<dbReference type="Gene3D" id="1.10.10.10">
    <property type="entry name" value="Winged helix-like DNA-binding domain superfamily/Winged helix DNA-binding domain"/>
    <property type="match status" value="1"/>
</dbReference>
<accession>A0A1J5QTU0</accession>
<protein>
    <recommendedName>
        <fullName evidence="2">Ferric uptake regulation protein</fullName>
    </recommendedName>
</protein>
<dbReference type="GO" id="GO:0008270">
    <property type="term" value="F:zinc ion binding"/>
    <property type="evidence" value="ECO:0007669"/>
    <property type="project" value="TreeGrafter"/>
</dbReference>
<dbReference type="GO" id="GO:0003700">
    <property type="term" value="F:DNA-binding transcription factor activity"/>
    <property type="evidence" value="ECO:0007669"/>
    <property type="project" value="InterPro"/>
</dbReference>
<dbReference type="InterPro" id="IPR002481">
    <property type="entry name" value="FUR"/>
</dbReference>
<evidence type="ECO:0000313" key="1">
    <source>
        <dbReference type="EMBL" id="OIQ80907.1"/>
    </source>
</evidence>
<dbReference type="AlphaFoldDB" id="A0A1J5QTU0"/>
<comment type="caution">
    <text evidence="1">The sequence shown here is derived from an EMBL/GenBank/DDBJ whole genome shotgun (WGS) entry which is preliminary data.</text>
</comment>
<dbReference type="InterPro" id="IPR036388">
    <property type="entry name" value="WH-like_DNA-bd_sf"/>
</dbReference>
<dbReference type="GO" id="GO:0000976">
    <property type="term" value="F:transcription cis-regulatory region binding"/>
    <property type="evidence" value="ECO:0007669"/>
    <property type="project" value="TreeGrafter"/>
</dbReference>
<gene>
    <name evidence="1" type="ORF">GALL_373280</name>
</gene>
<dbReference type="PANTHER" id="PTHR33202">
    <property type="entry name" value="ZINC UPTAKE REGULATION PROTEIN"/>
    <property type="match status" value="1"/>
</dbReference>